<name>A0A0J8BBL9_BETVV</name>
<evidence type="ECO:0000313" key="1">
    <source>
        <dbReference type="EMBL" id="KMS97413.1"/>
    </source>
</evidence>
<proteinExistence type="predicted"/>
<protein>
    <submittedName>
        <fullName evidence="1">Uncharacterized protein</fullName>
    </submittedName>
</protein>
<evidence type="ECO:0000313" key="2">
    <source>
        <dbReference type="Proteomes" id="UP000035740"/>
    </source>
</evidence>
<reference evidence="1 2" key="1">
    <citation type="journal article" date="2014" name="Nature">
        <title>The genome of the recently domesticated crop plant sugar beet (Beta vulgaris).</title>
        <authorList>
            <person name="Dohm J.C."/>
            <person name="Minoche A.E."/>
            <person name="Holtgrawe D."/>
            <person name="Capella-Gutierrez S."/>
            <person name="Zakrzewski F."/>
            <person name="Tafer H."/>
            <person name="Rupp O."/>
            <person name="Sorensen T.R."/>
            <person name="Stracke R."/>
            <person name="Reinhardt R."/>
            <person name="Goesmann A."/>
            <person name="Kraft T."/>
            <person name="Schulz B."/>
            <person name="Stadler P.F."/>
            <person name="Schmidt T."/>
            <person name="Gabaldon T."/>
            <person name="Lehrach H."/>
            <person name="Weisshaar B."/>
            <person name="Himmelbauer H."/>
        </authorList>
    </citation>
    <scope>NUCLEOTIDE SEQUENCE [LARGE SCALE GENOMIC DNA]</scope>
    <source>
        <tissue evidence="1">Taproot</tissue>
    </source>
</reference>
<gene>
    <name evidence="1" type="ORF">BVRB_6g155340</name>
</gene>
<accession>A0A0J8BBL9</accession>
<organism evidence="1 2">
    <name type="scientific">Beta vulgaris subsp. vulgaris</name>
    <name type="common">Beet</name>
    <dbReference type="NCBI Taxonomy" id="3555"/>
    <lineage>
        <taxon>Eukaryota</taxon>
        <taxon>Viridiplantae</taxon>
        <taxon>Streptophyta</taxon>
        <taxon>Embryophyta</taxon>
        <taxon>Tracheophyta</taxon>
        <taxon>Spermatophyta</taxon>
        <taxon>Magnoliopsida</taxon>
        <taxon>eudicotyledons</taxon>
        <taxon>Gunneridae</taxon>
        <taxon>Pentapetalae</taxon>
        <taxon>Caryophyllales</taxon>
        <taxon>Chenopodiaceae</taxon>
        <taxon>Betoideae</taxon>
        <taxon>Beta</taxon>
    </lineage>
</organism>
<dbReference type="AlphaFoldDB" id="A0A0J8BBL9"/>
<dbReference type="EMBL" id="KQ090319">
    <property type="protein sequence ID" value="KMS97413.1"/>
    <property type="molecule type" value="Genomic_DNA"/>
</dbReference>
<sequence>MTGSAPKIILLGKGPQQPWMVFDEEEVLREMVMPTAI</sequence>
<keyword evidence="2" id="KW-1185">Reference proteome</keyword>
<dbReference type="Proteomes" id="UP000035740">
    <property type="component" value="Unassembled WGS sequence"/>
</dbReference>
<dbReference type="Gramene" id="KMS97413">
    <property type="protein sequence ID" value="KMS97413"/>
    <property type="gene ID" value="BVRB_6g155340"/>
</dbReference>